<comment type="caution">
    <text evidence="1">The sequence shown here is derived from an EMBL/GenBank/DDBJ whole genome shotgun (WGS) entry which is preliminary data.</text>
</comment>
<dbReference type="EMBL" id="RYZR01000003">
    <property type="protein sequence ID" value="RUL65857.1"/>
    <property type="molecule type" value="Genomic_DNA"/>
</dbReference>
<evidence type="ECO:0000313" key="1">
    <source>
        <dbReference type="EMBL" id="RUL65857.1"/>
    </source>
</evidence>
<name>A0A3S0RUG5_9GAMM</name>
<proteinExistence type="predicted"/>
<dbReference type="Proteomes" id="UP000267077">
    <property type="component" value="Unassembled WGS sequence"/>
</dbReference>
<evidence type="ECO:0000313" key="2">
    <source>
        <dbReference type="Proteomes" id="UP000267077"/>
    </source>
</evidence>
<dbReference type="AlphaFoldDB" id="A0A3S0RUG5"/>
<protein>
    <submittedName>
        <fullName evidence="1">Uncharacterized protein</fullName>
    </submittedName>
</protein>
<gene>
    <name evidence="1" type="ORF">EKH79_03880</name>
</gene>
<dbReference type="RefSeq" id="WP_148108998.1">
    <property type="nucleotide sequence ID" value="NZ_RYZR01000003.1"/>
</dbReference>
<accession>A0A3S0RUG5</accession>
<keyword evidence="2" id="KW-1185">Reference proteome</keyword>
<reference evidence="1 2" key="1">
    <citation type="submission" date="2018-12" db="EMBL/GenBank/DDBJ databases">
        <title>Dyella dinghuensis sp. nov. DHOA06 and Dyella choica sp. nov. 4M-K27, isolated from forest soil.</title>
        <authorList>
            <person name="Qiu L.-H."/>
            <person name="Gao Z.-H."/>
        </authorList>
    </citation>
    <scope>NUCLEOTIDE SEQUENCE [LARGE SCALE GENOMIC DNA]</scope>
    <source>
        <strain evidence="1 2">DHOA06</strain>
    </source>
</reference>
<sequence length="127" mass="13651">MSNNNRNLDAFSIEYADLVMAGTDNPSTIDAHELASLRDAYERMRGGGKLTSQSQAEVFGSILSTVHKYLSDANAMLGDKLDMIAAPVNVEQLRNALLDANALLAALRCDVARIFATATVYAAIKSD</sequence>
<organism evidence="1 2">
    <name type="scientific">Dyella dinghuensis</name>
    <dbReference type="NCBI Taxonomy" id="1920169"/>
    <lineage>
        <taxon>Bacteria</taxon>
        <taxon>Pseudomonadati</taxon>
        <taxon>Pseudomonadota</taxon>
        <taxon>Gammaproteobacteria</taxon>
        <taxon>Lysobacterales</taxon>
        <taxon>Rhodanobacteraceae</taxon>
        <taxon>Dyella</taxon>
    </lineage>
</organism>